<feature type="transmembrane region" description="Helical" evidence="1">
    <location>
        <begin position="74"/>
        <end position="100"/>
    </location>
</feature>
<organism evidence="4">
    <name type="scientific">Soboliphyme baturini</name>
    <dbReference type="NCBI Taxonomy" id="241478"/>
    <lineage>
        <taxon>Eukaryota</taxon>
        <taxon>Metazoa</taxon>
        <taxon>Ecdysozoa</taxon>
        <taxon>Nematoda</taxon>
        <taxon>Enoplea</taxon>
        <taxon>Dorylaimia</taxon>
        <taxon>Dioctophymatida</taxon>
        <taxon>Dioctophymatoidea</taxon>
        <taxon>Soboliphymatidae</taxon>
        <taxon>Soboliphyme</taxon>
    </lineage>
</organism>
<name>A0A183J0H8_9BILA</name>
<dbReference type="Gene3D" id="2.120.10.80">
    <property type="entry name" value="Kelch-type beta propeller"/>
    <property type="match status" value="1"/>
</dbReference>
<feature type="transmembrane region" description="Helical" evidence="1">
    <location>
        <begin position="112"/>
        <end position="133"/>
    </location>
</feature>
<keyword evidence="3" id="KW-1185">Reference proteome</keyword>
<dbReference type="InterPro" id="IPR015915">
    <property type="entry name" value="Kelch-typ_b-propeller"/>
</dbReference>
<keyword evidence="1" id="KW-0812">Transmembrane</keyword>
<accession>A0A183J0H8</accession>
<sequence>MVNQESGPRLDGLPEQRHGAAMVAATNMLLMYGGETTSGRVLSDMWKLAGSFDDWPVSDACSGPYFSLLNLHGLFMTIAFGFVLPAGAGIGTAFAVCGLICSITATKSGDHFSCVHSILGITVMLMLLLQPMIALL</sequence>
<keyword evidence="1" id="KW-1133">Transmembrane helix</keyword>
<proteinExistence type="predicted"/>
<reference evidence="4" key="1">
    <citation type="submission" date="2016-06" db="UniProtKB">
        <authorList>
            <consortium name="WormBaseParasite"/>
        </authorList>
    </citation>
    <scope>IDENTIFICATION</scope>
</reference>
<dbReference type="Proteomes" id="UP000270296">
    <property type="component" value="Unassembled WGS sequence"/>
</dbReference>
<evidence type="ECO:0000256" key="1">
    <source>
        <dbReference type="SAM" id="Phobius"/>
    </source>
</evidence>
<gene>
    <name evidence="2" type="ORF">SBAD_LOCUS9376</name>
</gene>
<evidence type="ECO:0000313" key="3">
    <source>
        <dbReference type="Proteomes" id="UP000270296"/>
    </source>
</evidence>
<protein>
    <submittedName>
        <fullName evidence="4">Cytochrome b561 domain-containing protein</fullName>
    </submittedName>
</protein>
<reference evidence="2 3" key="2">
    <citation type="submission" date="2018-11" db="EMBL/GenBank/DDBJ databases">
        <authorList>
            <consortium name="Pathogen Informatics"/>
        </authorList>
    </citation>
    <scope>NUCLEOTIDE SEQUENCE [LARGE SCALE GENOMIC DNA]</scope>
</reference>
<dbReference type="OrthoDB" id="2419613at2759"/>
<dbReference type="AlphaFoldDB" id="A0A183J0H8"/>
<evidence type="ECO:0000313" key="4">
    <source>
        <dbReference type="WBParaSite" id="SBAD_0000971401-mRNA-1"/>
    </source>
</evidence>
<dbReference type="WBParaSite" id="SBAD_0000971401-mRNA-1">
    <property type="protein sequence ID" value="SBAD_0000971401-mRNA-1"/>
    <property type="gene ID" value="SBAD_0000971401"/>
</dbReference>
<evidence type="ECO:0000313" key="2">
    <source>
        <dbReference type="EMBL" id="VDP22815.1"/>
    </source>
</evidence>
<keyword evidence="1" id="KW-0472">Membrane</keyword>
<dbReference type="EMBL" id="UZAM01012643">
    <property type="protein sequence ID" value="VDP22815.1"/>
    <property type="molecule type" value="Genomic_DNA"/>
</dbReference>